<feature type="repeat" description="ANK" evidence="3">
    <location>
        <begin position="994"/>
        <end position="1026"/>
    </location>
</feature>
<dbReference type="PROSITE" id="PS50088">
    <property type="entry name" value="ANK_REPEAT"/>
    <property type="match status" value="12"/>
</dbReference>
<dbReference type="SUPFAM" id="SSF48403">
    <property type="entry name" value="Ankyrin repeat"/>
    <property type="match status" value="2"/>
</dbReference>
<dbReference type="InterPro" id="IPR049050">
    <property type="entry name" value="nSTAND3"/>
</dbReference>
<evidence type="ECO:0000256" key="1">
    <source>
        <dbReference type="ARBA" id="ARBA00022737"/>
    </source>
</evidence>
<proteinExistence type="predicted"/>
<feature type="repeat" description="ANK" evidence="3">
    <location>
        <begin position="894"/>
        <end position="927"/>
    </location>
</feature>
<feature type="repeat" description="ANK" evidence="3">
    <location>
        <begin position="961"/>
        <end position="993"/>
    </location>
</feature>
<feature type="repeat" description="ANK" evidence="3">
    <location>
        <begin position="1060"/>
        <end position="1083"/>
    </location>
</feature>
<dbReference type="Gene3D" id="3.40.50.300">
    <property type="entry name" value="P-loop containing nucleotide triphosphate hydrolases"/>
    <property type="match status" value="1"/>
</dbReference>
<dbReference type="AlphaFoldDB" id="A0ABD0LUF2"/>
<evidence type="ECO:0000256" key="3">
    <source>
        <dbReference type="PROSITE-ProRule" id="PRU00023"/>
    </source>
</evidence>
<dbReference type="PROSITE" id="PS50209">
    <property type="entry name" value="CARD"/>
    <property type="match status" value="1"/>
</dbReference>
<feature type="repeat" description="ANK" evidence="3">
    <location>
        <begin position="1027"/>
        <end position="1059"/>
    </location>
</feature>
<dbReference type="Proteomes" id="UP001519460">
    <property type="component" value="Unassembled WGS sequence"/>
</dbReference>
<feature type="repeat" description="ANK" evidence="3">
    <location>
        <begin position="1157"/>
        <end position="1184"/>
    </location>
</feature>
<reference evidence="6 7" key="1">
    <citation type="journal article" date="2023" name="Sci. Data">
        <title>Genome assembly of the Korean intertidal mud-creeper Batillaria attramentaria.</title>
        <authorList>
            <person name="Patra A.K."/>
            <person name="Ho P.T."/>
            <person name="Jun S."/>
            <person name="Lee S.J."/>
            <person name="Kim Y."/>
            <person name="Won Y.J."/>
        </authorList>
    </citation>
    <scope>NUCLEOTIDE SEQUENCE [LARGE SCALE GENOMIC DNA]</scope>
    <source>
        <strain evidence="6">Wonlab-2016</strain>
    </source>
</reference>
<dbReference type="SUPFAM" id="SSF47986">
    <property type="entry name" value="DEATH domain"/>
    <property type="match status" value="1"/>
</dbReference>
<dbReference type="Pfam" id="PF12796">
    <property type="entry name" value="Ank_2"/>
    <property type="match status" value="4"/>
</dbReference>
<feature type="repeat" description="ANK" evidence="3">
    <location>
        <begin position="707"/>
        <end position="739"/>
    </location>
</feature>
<dbReference type="PANTHER" id="PTHR24171">
    <property type="entry name" value="ANKYRIN REPEAT DOMAIN-CONTAINING PROTEIN 39-RELATED"/>
    <property type="match status" value="1"/>
</dbReference>
<dbReference type="EMBL" id="JACVVK020000025">
    <property type="protein sequence ID" value="KAK7502572.1"/>
    <property type="molecule type" value="Genomic_DNA"/>
</dbReference>
<feature type="compositionally biased region" description="Polar residues" evidence="4">
    <location>
        <begin position="119"/>
        <end position="130"/>
    </location>
</feature>
<dbReference type="InterPro" id="IPR001315">
    <property type="entry name" value="CARD"/>
</dbReference>
<comment type="caution">
    <text evidence="6">The sequence shown here is derived from an EMBL/GenBank/DDBJ whole genome shotgun (WGS) entry which is preliminary data.</text>
</comment>
<dbReference type="Pfam" id="PF20720">
    <property type="entry name" value="nSTAND3"/>
    <property type="match status" value="1"/>
</dbReference>
<feature type="repeat" description="ANK" evidence="3">
    <location>
        <begin position="861"/>
        <end position="893"/>
    </location>
</feature>
<feature type="region of interest" description="Disordered" evidence="4">
    <location>
        <begin position="1"/>
        <end position="22"/>
    </location>
</feature>
<feature type="region of interest" description="Disordered" evidence="4">
    <location>
        <begin position="119"/>
        <end position="140"/>
    </location>
</feature>
<dbReference type="SMART" id="SM00248">
    <property type="entry name" value="ANK"/>
    <property type="match status" value="13"/>
</dbReference>
<organism evidence="6 7">
    <name type="scientific">Batillaria attramentaria</name>
    <dbReference type="NCBI Taxonomy" id="370345"/>
    <lineage>
        <taxon>Eukaryota</taxon>
        <taxon>Metazoa</taxon>
        <taxon>Spiralia</taxon>
        <taxon>Lophotrochozoa</taxon>
        <taxon>Mollusca</taxon>
        <taxon>Gastropoda</taxon>
        <taxon>Caenogastropoda</taxon>
        <taxon>Sorbeoconcha</taxon>
        <taxon>Cerithioidea</taxon>
        <taxon>Batillariidae</taxon>
        <taxon>Batillaria</taxon>
    </lineage>
</organism>
<dbReference type="PRINTS" id="PR01415">
    <property type="entry name" value="ANKYRIN"/>
</dbReference>
<gene>
    <name evidence="6" type="ORF">BaRGS_00006147</name>
</gene>
<feature type="repeat" description="ANK" evidence="3">
    <location>
        <begin position="795"/>
        <end position="827"/>
    </location>
</feature>
<name>A0ABD0LUF2_9CAEN</name>
<dbReference type="InterPro" id="IPR011029">
    <property type="entry name" value="DEATH-like_dom_sf"/>
</dbReference>
<feature type="compositionally biased region" description="Basic and acidic residues" evidence="4">
    <location>
        <begin position="1"/>
        <end position="15"/>
    </location>
</feature>
<keyword evidence="2 3" id="KW-0040">ANK repeat</keyword>
<feature type="domain" description="CARD" evidence="5">
    <location>
        <begin position="29"/>
        <end position="100"/>
    </location>
</feature>
<keyword evidence="7" id="KW-1185">Reference proteome</keyword>
<feature type="repeat" description="ANK" evidence="3">
    <location>
        <begin position="1124"/>
        <end position="1156"/>
    </location>
</feature>
<accession>A0ABD0LUF2</accession>
<protein>
    <recommendedName>
        <fullName evidence="5">CARD domain-containing protein</fullName>
    </recommendedName>
</protein>
<dbReference type="InterPro" id="IPR002110">
    <property type="entry name" value="Ankyrin_rpt"/>
</dbReference>
<evidence type="ECO:0000259" key="5">
    <source>
        <dbReference type="PROSITE" id="PS50209"/>
    </source>
</evidence>
<dbReference type="Gene3D" id="1.25.40.20">
    <property type="entry name" value="Ankyrin repeat-containing domain"/>
    <property type="match status" value="5"/>
</dbReference>
<dbReference type="InterPro" id="IPR027417">
    <property type="entry name" value="P-loop_NTPase"/>
</dbReference>
<dbReference type="Pfam" id="PF00023">
    <property type="entry name" value="Ank"/>
    <property type="match status" value="2"/>
</dbReference>
<evidence type="ECO:0000313" key="6">
    <source>
        <dbReference type="EMBL" id="KAK7502572.1"/>
    </source>
</evidence>
<feature type="repeat" description="ANK" evidence="3">
    <location>
        <begin position="928"/>
        <end position="960"/>
    </location>
</feature>
<evidence type="ECO:0000256" key="4">
    <source>
        <dbReference type="SAM" id="MobiDB-lite"/>
    </source>
</evidence>
<evidence type="ECO:0000313" key="7">
    <source>
        <dbReference type="Proteomes" id="UP001519460"/>
    </source>
</evidence>
<dbReference type="SUPFAM" id="SSF52540">
    <property type="entry name" value="P-loop containing nucleoside triphosphate hydrolases"/>
    <property type="match status" value="1"/>
</dbReference>
<dbReference type="Gene3D" id="1.10.533.10">
    <property type="entry name" value="Death Domain, Fas"/>
    <property type="match status" value="1"/>
</dbReference>
<keyword evidence="1" id="KW-0677">Repeat</keyword>
<dbReference type="PROSITE" id="PS50297">
    <property type="entry name" value="ANK_REP_REGION"/>
    <property type="match status" value="11"/>
</dbReference>
<evidence type="ECO:0000256" key="2">
    <source>
        <dbReference type="ARBA" id="ARBA00023043"/>
    </source>
</evidence>
<feature type="repeat" description="ANK" evidence="3">
    <location>
        <begin position="828"/>
        <end position="860"/>
    </location>
</feature>
<dbReference type="InterPro" id="IPR036770">
    <property type="entry name" value="Ankyrin_rpt-contain_sf"/>
</dbReference>
<dbReference type="CDD" id="cd01671">
    <property type="entry name" value="CARD"/>
    <property type="match status" value="1"/>
</dbReference>
<sequence>MNSDGIREESHDTAPPHKNPSLLEDMDRIRVNFEYLLDELDPPDDGLPDHLITAGIFTPDDLDHIVNGGPSSTRRAKATRFLKLLIDKGKPGYSKFLQSLCHCGRGDIAQQLATTDISQLEDNGKSSSPTDAEHSRYTPTSDFEEAAHLLQEKQRVVLCGPPGSGKTSTGRALLRRFQQRGYVPYVISHVRDWHAHVGEGGPPTVVLMDGTLGEVRVDAEQHSQWRATLPSIQELTSKGQCLLVLTVYPHILRELHVLEAGTDSPLLESEVVVHLMKDPLDEELKREMLTSHLKELHLGKAEQDALVTEILLKDVSGAAFPWCCRRLVQNWRARGAVSANFTFPAAAYESLLQRMLRHPVHGETVAAVMALTMLGLGQFLHNTDKVQPHLETLGFRHFSAHRLNEYADILKGSVLNETRADFHSRVIYDAVGLALGRSSSMSILLKVCDVKFLVQHVQTKESEDEVNIPIDPSTDDGQLLMQVICNYVANGQLMEVCQHPILQDPMFLQEFVRFCDSNKNYLQKFLSATDTVHNMKLLYWSIWGLGLCFTNWCLATMRDVKTDENALLNSLLKAVCVCLLSREQSGHGEPRALTEADNQEGTGIKMLLQKLSTAPSLSVGSFIDIPIPEEKQCFTAEAKAKRARLISNAWEGRHCYLGNSFLPIPNTLINVHMSDDGDKLRVMVPSKQWYLVLRLLADREVDERDEKGNTVLHLAAEAGEQEAILLAVRSGASAAITNDKGQTPVDLTKNKNTQKQVRSTQSVSHLHEACKTGDKDTMVVELLTRSVSVHDTDDSGQTSLHAACEGDQADVASLLISLKADVNARDESGNTPLSRACYLDHYDSASLLIEMGSDVNVKNNRGRTPLHISCDEGHQRIVLLLLDKGARINTGDVRGYTALHFVCRRPDSCPVIAFLILHSADVNAANSDGETAFHEACLYGNTKAARLLKDYGADPGLSTGDGDTALHLACRGSHRDSAEFVLQCGVDIDAKNNKGETALYQACHWHRTEMVRFLLGHGAGTDRATEDGDTPLHVACRKGWDDTTDLLLENRADLRAKNCRGNTPLHTACSHRHTKIASLLIRRKIKDIETHESTQPVRARLEGQRHSTAYLKQLSCLVNARNNKGESPLYMACRYGDTETSRLLLQHYAEVDARTHSGDTPLDVASRKGHRETKDVLIEHGATIKGAVGNNVTQS</sequence>
<dbReference type="Pfam" id="PF00619">
    <property type="entry name" value="CARD"/>
    <property type="match status" value="1"/>
</dbReference>